<dbReference type="PANTHER" id="PTHR13568:SF9">
    <property type="entry name" value="TRANSMEMBRANE PROTEIN 203"/>
    <property type="match status" value="1"/>
</dbReference>
<feature type="transmembrane region" description="Helical" evidence="1">
    <location>
        <begin position="43"/>
        <end position="66"/>
    </location>
</feature>
<keyword evidence="1" id="KW-0472">Membrane</keyword>
<dbReference type="Proteomes" id="UP001432322">
    <property type="component" value="Unassembled WGS sequence"/>
</dbReference>
<accession>A0AAV5W2T5</accession>
<evidence type="ECO:0000313" key="2">
    <source>
        <dbReference type="EMBL" id="GMT25277.1"/>
    </source>
</evidence>
<evidence type="ECO:0008006" key="4">
    <source>
        <dbReference type="Google" id="ProtNLM"/>
    </source>
</evidence>
<keyword evidence="1" id="KW-1133">Transmembrane helix</keyword>
<keyword evidence="3" id="KW-1185">Reference proteome</keyword>
<dbReference type="GO" id="GO:0006874">
    <property type="term" value="P:intracellular calcium ion homeostasis"/>
    <property type="evidence" value="ECO:0007669"/>
    <property type="project" value="TreeGrafter"/>
</dbReference>
<reference evidence="2" key="1">
    <citation type="submission" date="2023-10" db="EMBL/GenBank/DDBJ databases">
        <title>Genome assembly of Pristionchus species.</title>
        <authorList>
            <person name="Yoshida K."/>
            <person name="Sommer R.J."/>
        </authorList>
    </citation>
    <scope>NUCLEOTIDE SEQUENCE</scope>
    <source>
        <strain evidence="2">RS5133</strain>
    </source>
</reference>
<feature type="non-terminal residue" evidence="2">
    <location>
        <position position="1"/>
    </location>
</feature>
<feature type="transmembrane region" description="Helical" evidence="1">
    <location>
        <begin position="116"/>
        <end position="135"/>
    </location>
</feature>
<feature type="transmembrane region" description="Helical" evidence="1">
    <location>
        <begin position="17"/>
        <end position="37"/>
    </location>
</feature>
<evidence type="ECO:0000313" key="3">
    <source>
        <dbReference type="Proteomes" id="UP001432322"/>
    </source>
</evidence>
<organism evidence="2 3">
    <name type="scientific">Pristionchus fissidentatus</name>
    <dbReference type="NCBI Taxonomy" id="1538716"/>
    <lineage>
        <taxon>Eukaryota</taxon>
        <taxon>Metazoa</taxon>
        <taxon>Ecdysozoa</taxon>
        <taxon>Nematoda</taxon>
        <taxon>Chromadorea</taxon>
        <taxon>Rhabditida</taxon>
        <taxon>Rhabditina</taxon>
        <taxon>Diplogasteromorpha</taxon>
        <taxon>Diplogasteroidea</taxon>
        <taxon>Neodiplogasteridae</taxon>
        <taxon>Pristionchus</taxon>
    </lineage>
</organism>
<evidence type="ECO:0000256" key="1">
    <source>
        <dbReference type="SAM" id="Phobius"/>
    </source>
</evidence>
<feature type="transmembrane region" description="Helical" evidence="1">
    <location>
        <begin position="78"/>
        <end position="96"/>
    </location>
</feature>
<protein>
    <recommendedName>
        <fullName evidence="4">Intimal thickness related receptor IRP domain-containing protein</fullName>
    </recommendedName>
</protein>
<comment type="caution">
    <text evidence="2">The sequence shown here is derived from an EMBL/GenBank/DDBJ whole genome shotgun (WGS) entry which is preliminary data.</text>
</comment>
<dbReference type="GO" id="GO:0005783">
    <property type="term" value="C:endoplasmic reticulum"/>
    <property type="evidence" value="ECO:0007669"/>
    <property type="project" value="TreeGrafter"/>
</dbReference>
<name>A0AAV5W2T5_9BILA</name>
<dbReference type="PANTHER" id="PTHR13568">
    <property type="entry name" value="FAM11A, B PROTEIN"/>
    <property type="match status" value="1"/>
</dbReference>
<keyword evidence="1" id="KW-0812">Transmembrane</keyword>
<sequence>LTLIELRLWTGVTPFQWLLHAIALLLATIFLTLKLTLLPRITFFGVFAPFFVALFLDGYFIFVVIARGMVTDKDQTRIPGLMTIFGSGRVVMMGFFEYFLLAKIDGEYEHNQIQSGYTWTIVFLPIWILLCGLGIQACRMVVVEDAVLELLCCFKAEPIDTTQYAESLRRVMIHDPIFADPDSEANEVAE</sequence>
<dbReference type="InterPro" id="IPR019396">
    <property type="entry name" value="TM_Fragile-X-F-assoc"/>
</dbReference>
<dbReference type="EMBL" id="BTSY01000004">
    <property type="protein sequence ID" value="GMT25277.1"/>
    <property type="molecule type" value="Genomic_DNA"/>
</dbReference>
<dbReference type="AlphaFoldDB" id="A0AAV5W2T5"/>
<gene>
    <name evidence="2" type="ORF">PFISCL1PPCAC_16574</name>
</gene>
<proteinExistence type="predicted"/>